<keyword evidence="12" id="KW-1185">Reference proteome</keyword>
<name>A0A9Q6PST4_PISSA</name>
<proteinExistence type="predicted"/>
<dbReference type="GO" id="GO:0005737">
    <property type="term" value="C:cytoplasm"/>
    <property type="evidence" value="ECO:0007669"/>
    <property type="project" value="TreeGrafter"/>
</dbReference>
<dbReference type="InterPro" id="IPR050582">
    <property type="entry name" value="HAD-like_SerB"/>
</dbReference>
<organism evidence="11 12">
    <name type="scientific">Piscirickettsia salmonis</name>
    <dbReference type="NCBI Taxonomy" id="1238"/>
    <lineage>
        <taxon>Bacteria</taxon>
        <taxon>Pseudomonadati</taxon>
        <taxon>Pseudomonadota</taxon>
        <taxon>Gammaproteobacteria</taxon>
        <taxon>Thiotrichales</taxon>
        <taxon>Piscirickettsiaceae</taxon>
        <taxon>Piscirickettsia</taxon>
    </lineage>
</organism>
<comment type="cofactor">
    <cofactor evidence="1">
        <name>Mg(2+)</name>
        <dbReference type="ChEBI" id="CHEBI:18420"/>
    </cofactor>
</comment>
<keyword evidence="7" id="KW-0460">Magnesium</keyword>
<comment type="pathway">
    <text evidence="2">Amino-acid biosynthesis; L-serine biosynthesis; L-serine from 3-phospho-D-glycerate: step 3/3.</text>
</comment>
<dbReference type="GO" id="GO:0036424">
    <property type="term" value="F:L-phosphoserine phosphatase activity"/>
    <property type="evidence" value="ECO:0007669"/>
    <property type="project" value="TreeGrafter"/>
</dbReference>
<evidence type="ECO:0000256" key="8">
    <source>
        <dbReference type="ARBA" id="ARBA00023299"/>
    </source>
</evidence>
<evidence type="ECO:0000256" key="9">
    <source>
        <dbReference type="ARBA" id="ARBA00048138"/>
    </source>
</evidence>
<evidence type="ECO:0000313" key="12">
    <source>
        <dbReference type="Proteomes" id="UP000422232"/>
    </source>
</evidence>
<dbReference type="Proteomes" id="UP000422232">
    <property type="component" value="Chromosome"/>
</dbReference>
<dbReference type="EC" id="3.1.3.3" evidence="3"/>
<dbReference type="PANTHER" id="PTHR43344:SF2">
    <property type="entry name" value="PHOSPHOSERINE PHOSPHATASE"/>
    <property type="match status" value="1"/>
</dbReference>
<dbReference type="GO" id="GO:0000287">
    <property type="term" value="F:magnesium ion binding"/>
    <property type="evidence" value="ECO:0007669"/>
    <property type="project" value="TreeGrafter"/>
</dbReference>
<dbReference type="InterPro" id="IPR036412">
    <property type="entry name" value="HAD-like_sf"/>
</dbReference>
<keyword evidence="4" id="KW-0028">Amino-acid biosynthesis</keyword>
<dbReference type="PANTHER" id="PTHR43344">
    <property type="entry name" value="PHOSPHOSERINE PHOSPHATASE"/>
    <property type="match status" value="1"/>
</dbReference>
<evidence type="ECO:0000256" key="10">
    <source>
        <dbReference type="ARBA" id="ARBA00048523"/>
    </source>
</evidence>
<evidence type="ECO:0000256" key="7">
    <source>
        <dbReference type="ARBA" id="ARBA00022842"/>
    </source>
</evidence>
<dbReference type="EMBL" id="CP038908">
    <property type="protein sequence ID" value="QGO06400.1"/>
    <property type="molecule type" value="Genomic_DNA"/>
</dbReference>
<dbReference type="AlphaFoldDB" id="A0A9Q6PST4"/>
<comment type="catalytic activity">
    <reaction evidence="9">
        <text>O-phospho-L-serine + H2O = L-serine + phosphate</text>
        <dbReference type="Rhea" id="RHEA:21208"/>
        <dbReference type="ChEBI" id="CHEBI:15377"/>
        <dbReference type="ChEBI" id="CHEBI:33384"/>
        <dbReference type="ChEBI" id="CHEBI:43474"/>
        <dbReference type="ChEBI" id="CHEBI:57524"/>
        <dbReference type="EC" id="3.1.3.3"/>
    </reaction>
</comment>
<evidence type="ECO:0000256" key="5">
    <source>
        <dbReference type="ARBA" id="ARBA00022723"/>
    </source>
</evidence>
<gene>
    <name evidence="11" type="ORF">Psal009_02315</name>
</gene>
<protein>
    <recommendedName>
        <fullName evidence="3">phosphoserine phosphatase</fullName>
        <ecNumber evidence="3">3.1.3.3</ecNumber>
    </recommendedName>
</protein>
<dbReference type="RefSeq" id="WP_036778365.1">
    <property type="nucleotide sequence ID" value="NZ_CP038893.1"/>
</dbReference>
<dbReference type="NCBIfam" id="TIGR01488">
    <property type="entry name" value="HAD-SF-IB"/>
    <property type="match status" value="1"/>
</dbReference>
<dbReference type="Gene3D" id="1.10.150.210">
    <property type="entry name" value="Phosphoserine phosphatase, domain 2"/>
    <property type="match status" value="1"/>
</dbReference>
<keyword evidence="8" id="KW-0718">Serine biosynthesis</keyword>
<comment type="catalytic activity">
    <reaction evidence="10">
        <text>O-phospho-D-serine + H2O = D-serine + phosphate</text>
        <dbReference type="Rhea" id="RHEA:24873"/>
        <dbReference type="ChEBI" id="CHEBI:15377"/>
        <dbReference type="ChEBI" id="CHEBI:35247"/>
        <dbReference type="ChEBI" id="CHEBI:43474"/>
        <dbReference type="ChEBI" id="CHEBI:58680"/>
        <dbReference type="EC" id="3.1.3.3"/>
    </reaction>
</comment>
<evidence type="ECO:0000256" key="4">
    <source>
        <dbReference type="ARBA" id="ARBA00022605"/>
    </source>
</evidence>
<evidence type="ECO:0000313" key="11">
    <source>
        <dbReference type="EMBL" id="QGO06400.1"/>
    </source>
</evidence>
<dbReference type="SUPFAM" id="SSF56784">
    <property type="entry name" value="HAD-like"/>
    <property type="match status" value="1"/>
</dbReference>
<evidence type="ECO:0000256" key="3">
    <source>
        <dbReference type="ARBA" id="ARBA00012640"/>
    </source>
</evidence>
<keyword evidence="5" id="KW-0479">Metal-binding</keyword>
<dbReference type="Pfam" id="PF12710">
    <property type="entry name" value="HAD"/>
    <property type="match status" value="1"/>
</dbReference>
<keyword evidence="6" id="KW-0378">Hydrolase</keyword>
<evidence type="ECO:0000256" key="6">
    <source>
        <dbReference type="ARBA" id="ARBA00022801"/>
    </source>
</evidence>
<reference evidence="11 12" key="1">
    <citation type="submission" date="2019-04" db="EMBL/GenBank/DDBJ databases">
        <title>Complete genome sequencing of Piscirickettsia salmonis strain Psal-009.</title>
        <authorList>
            <person name="Schober I."/>
            <person name="Bunk B."/>
            <person name="Sproer C."/>
            <person name="Carril G.P."/>
            <person name="Riedel T."/>
            <person name="Flores-Herrera P.A."/>
            <person name="Nourdin-Galindo G."/>
            <person name="Marshall S.H."/>
            <person name="Overmann J."/>
        </authorList>
    </citation>
    <scope>NUCLEOTIDE SEQUENCE [LARGE SCALE GENOMIC DNA]</scope>
    <source>
        <strain evidence="11 12">Psal-009</strain>
    </source>
</reference>
<dbReference type="Gene3D" id="3.40.50.1000">
    <property type="entry name" value="HAD superfamily/HAD-like"/>
    <property type="match status" value="1"/>
</dbReference>
<dbReference type="InterPro" id="IPR023214">
    <property type="entry name" value="HAD_sf"/>
</dbReference>
<evidence type="ECO:0000256" key="2">
    <source>
        <dbReference type="ARBA" id="ARBA00005135"/>
    </source>
</evidence>
<dbReference type="GO" id="GO:0006564">
    <property type="term" value="P:L-serine biosynthetic process"/>
    <property type="evidence" value="ECO:0007669"/>
    <property type="project" value="UniProtKB-KW"/>
</dbReference>
<sequence length="220" mass="24891">MTAYYGTLLFDFDTTLIRCESLDLFFKITQNNPTLSKKIEHITHLGMAGEISFAESLSQRLALLNTTPTALQHFAKTLINYITPNMPELIAWAHHYFDIWIVSGGLTPLILPVAEKLNIDKNHVKAVNLQWHGQHLHADPENGFATDKITGARQCLSLWQTPITIIGDGYTDFQLFEANIAHYFIAYCQHIERANVVTKASHKACQPAEIKQQLELLYAI</sequence>
<evidence type="ECO:0000256" key="1">
    <source>
        <dbReference type="ARBA" id="ARBA00001946"/>
    </source>
</evidence>
<accession>A0A9Q6PST4</accession>